<evidence type="ECO:0000313" key="2">
    <source>
        <dbReference type="Proteomes" id="UP000314294"/>
    </source>
</evidence>
<gene>
    <name evidence="1" type="ORF">EYF80_039910</name>
</gene>
<keyword evidence="2" id="KW-1185">Reference proteome</keyword>
<name>A0A4Z2G8P5_9TELE</name>
<dbReference type="Proteomes" id="UP000314294">
    <property type="component" value="Unassembled WGS sequence"/>
</dbReference>
<dbReference type="EMBL" id="SRLO01000638">
    <property type="protein sequence ID" value="TNN49868.1"/>
    <property type="molecule type" value="Genomic_DNA"/>
</dbReference>
<organism evidence="1 2">
    <name type="scientific">Liparis tanakae</name>
    <name type="common">Tanaka's snailfish</name>
    <dbReference type="NCBI Taxonomy" id="230148"/>
    <lineage>
        <taxon>Eukaryota</taxon>
        <taxon>Metazoa</taxon>
        <taxon>Chordata</taxon>
        <taxon>Craniata</taxon>
        <taxon>Vertebrata</taxon>
        <taxon>Euteleostomi</taxon>
        <taxon>Actinopterygii</taxon>
        <taxon>Neopterygii</taxon>
        <taxon>Teleostei</taxon>
        <taxon>Neoteleostei</taxon>
        <taxon>Acanthomorphata</taxon>
        <taxon>Eupercaria</taxon>
        <taxon>Perciformes</taxon>
        <taxon>Cottioidei</taxon>
        <taxon>Cottales</taxon>
        <taxon>Liparidae</taxon>
        <taxon>Liparis</taxon>
    </lineage>
</organism>
<protein>
    <submittedName>
        <fullName evidence="1">Uncharacterized protein</fullName>
    </submittedName>
</protein>
<accession>A0A4Z2G8P5</accession>
<proteinExistence type="predicted"/>
<comment type="caution">
    <text evidence="1">The sequence shown here is derived from an EMBL/GenBank/DDBJ whole genome shotgun (WGS) entry which is preliminary data.</text>
</comment>
<dbReference type="AlphaFoldDB" id="A0A4Z2G8P5"/>
<reference evidence="1 2" key="1">
    <citation type="submission" date="2019-03" db="EMBL/GenBank/DDBJ databases">
        <title>First draft genome of Liparis tanakae, snailfish: a comprehensive survey of snailfish specific genes.</title>
        <authorList>
            <person name="Kim W."/>
            <person name="Song I."/>
            <person name="Jeong J.-H."/>
            <person name="Kim D."/>
            <person name="Kim S."/>
            <person name="Ryu S."/>
            <person name="Song J.Y."/>
            <person name="Lee S.K."/>
        </authorList>
    </citation>
    <scope>NUCLEOTIDE SEQUENCE [LARGE SCALE GENOMIC DNA]</scope>
    <source>
        <tissue evidence="1">Muscle</tissue>
    </source>
</reference>
<evidence type="ECO:0000313" key="1">
    <source>
        <dbReference type="EMBL" id="TNN49868.1"/>
    </source>
</evidence>
<sequence>MLLMMLQEMDSGKSPHAKGTKRGVKGAEFPLDLLLDAPKKEALFFPLHVQLFTKVLSQWKTQQVDN</sequence>